<organism evidence="1 2">
    <name type="scientific">Herbaspirillum rhizosphaerae</name>
    <dbReference type="NCBI Taxonomy" id="346179"/>
    <lineage>
        <taxon>Bacteria</taxon>
        <taxon>Pseudomonadati</taxon>
        <taxon>Pseudomonadota</taxon>
        <taxon>Betaproteobacteria</taxon>
        <taxon>Burkholderiales</taxon>
        <taxon>Oxalobacteraceae</taxon>
        <taxon>Herbaspirillum</taxon>
    </lineage>
</organism>
<proteinExistence type="predicted"/>
<evidence type="ECO:0000313" key="1">
    <source>
        <dbReference type="EMBL" id="MFL9877045.1"/>
    </source>
</evidence>
<dbReference type="RefSeq" id="WP_408165024.1">
    <property type="nucleotide sequence ID" value="NZ_JAQQFR010000001.1"/>
</dbReference>
<gene>
    <name evidence="1" type="ORF">PQR63_01520</name>
</gene>
<comment type="caution">
    <text evidence="1">The sequence shown here is derived from an EMBL/GenBank/DDBJ whole genome shotgun (WGS) entry which is preliminary data.</text>
</comment>
<accession>A0ABW8Z2D9</accession>
<keyword evidence="2" id="KW-1185">Reference proteome</keyword>
<dbReference type="SUPFAM" id="SSF54909">
    <property type="entry name" value="Dimeric alpha+beta barrel"/>
    <property type="match status" value="1"/>
</dbReference>
<evidence type="ECO:0008006" key="3">
    <source>
        <dbReference type="Google" id="ProtNLM"/>
    </source>
</evidence>
<sequence>MTEAIEITTFRLTKGRTCEEFVAGNADVDVWLKKQSGFRSRRIAQRDDGVIVDMLIWASVDDATSAMHSLMDELHDSAVHTLIDQRTVTWTVSSTFHVVDSHR</sequence>
<evidence type="ECO:0000313" key="2">
    <source>
        <dbReference type="Proteomes" id="UP001629214"/>
    </source>
</evidence>
<dbReference type="EMBL" id="JAQQFR010000001">
    <property type="protein sequence ID" value="MFL9877045.1"/>
    <property type="molecule type" value="Genomic_DNA"/>
</dbReference>
<name>A0ABW8Z2D9_9BURK</name>
<dbReference type="Proteomes" id="UP001629214">
    <property type="component" value="Unassembled WGS sequence"/>
</dbReference>
<protein>
    <recommendedName>
        <fullName evidence="3">ABM domain-containing protein</fullName>
    </recommendedName>
</protein>
<reference evidence="1 2" key="1">
    <citation type="journal article" date="2024" name="Chem. Sci.">
        <title>Discovery of megapolipeptins by genome mining of a Burkholderiales bacteria collection.</title>
        <authorList>
            <person name="Paulo B.S."/>
            <person name="Recchia M.J.J."/>
            <person name="Lee S."/>
            <person name="Fergusson C.H."/>
            <person name="Romanowski S.B."/>
            <person name="Hernandez A."/>
            <person name="Krull N."/>
            <person name="Liu D.Y."/>
            <person name="Cavanagh H."/>
            <person name="Bos A."/>
            <person name="Gray C.A."/>
            <person name="Murphy B.T."/>
            <person name="Linington R.G."/>
            <person name="Eustaquio A.S."/>
        </authorList>
    </citation>
    <scope>NUCLEOTIDE SEQUENCE [LARGE SCALE GENOMIC DNA]</scope>
    <source>
        <strain evidence="1 2">RL21-008-BIB-B</strain>
    </source>
</reference>
<dbReference type="InterPro" id="IPR011008">
    <property type="entry name" value="Dimeric_a/b-barrel"/>
</dbReference>